<reference evidence="10" key="1">
    <citation type="submission" date="2019-05" db="EMBL/GenBank/DDBJ databases">
        <title>Complete genome sequencing of Absiella argi strain JCM 30884.</title>
        <authorList>
            <person name="Sakamoto M."/>
            <person name="Murakami T."/>
            <person name="Mori H."/>
        </authorList>
    </citation>
    <scope>NUCLEOTIDE SEQUENCE [LARGE SCALE GENOMIC DNA]</scope>
    <source>
        <strain evidence="10">JCM 30884</strain>
    </source>
</reference>
<dbReference type="CDD" id="cd05564">
    <property type="entry name" value="PTS_IIB_chitobiose_lichenan"/>
    <property type="match status" value="1"/>
</dbReference>
<keyword evidence="1" id="KW-0813">Transport</keyword>
<dbReference type="InterPro" id="IPR003501">
    <property type="entry name" value="PTS_EIIB_2/3"/>
</dbReference>
<organism evidence="9 10">
    <name type="scientific">Amedibacterium intestinale</name>
    <dbReference type="NCBI Taxonomy" id="2583452"/>
    <lineage>
        <taxon>Bacteria</taxon>
        <taxon>Bacillati</taxon>
        <taxon>Bacillota</taxon>
        <taxon>Erysipelotrichia</taxon>
        <taxon>Erysipelotrichales</taxon>
        <taxon>Erysipelotrichaceae</taxon>
        <taxon>Amedibacterium</taxon>
    </lineage>
</organism>
<keyword evidence="4" id="KW-0808">Transferase</keyword>
<gene>
    <name evidence="9" type="ORF">Aargi30884_21390</name>
</gene>
<sequence length="96" mass="10383">MKKIMLVCNAGMSTGMLAKKIQEASNGTMEVSAYGEAEYMDHTDGVDMILVGPQIRHLLPNIKASVSCPVQSIAPQHYGIMNGKAVYEEIVKTLKG</sequence>
<name>A0A6N4TJ33_9FIRM</name>
<keyword evidence="3 9" id="KW-0762">Sugar transport</keyword>
<evidence type="ECO:0000256" key="4">
    <source>
        <dbReference type="ARBA" id="ARBA00022679"/>
    </source>
</evidence>
<evidence type="ECO:0000259" key="8">
    <source>
        <dbReference type="PROSITE" id="PS51100"/>
    </source>
</evidence>
<dbReference type="RefSeq" id="WP_118277284.1">
    <property type="nucleotide sequence ID" value="NZ_AP019695.1"/>
</dbReference>
<dbReference type="GO" id="GO:0009401">
    <property type="term" value="P:phosphoenolpyruvate-dependent sugar phosphotransferase system"/>
    <property type="evidence" value="ECO:0007669"/>
    <property type="project" value="UniProtKB-KW"/>
</dbReference>
<dbReference type="PANTHER" id="PTHR34581:SF2">
    <property type="entry name" value="PTS SYSTEM N,N'-DIACETYLCHITOBIOSE-SPECIFIC EIIB COMPONENT"/>
    <property type="match status" value="1"/>
</dbReference>
<feature type="modified residue" description="Phosphocysteine; by EIIA" evidence="7">
    <location>
        <position position="8"/>
    </location>
</feature>
<keyword evidence="2" id="KW-0597">Phosphoprotein</keyword>
<dbReference type="GO" id="GO:0008982">
    <property type="term" value="F:protein-N(PI)-phosphohistidine-sugar phosphotransferase activity"/>
    <property type="evidence" value="ECO:0007669"/>
    <property type="project" value="InterPro"/>
</dbReference>
<dbReference type="Pfam" id="PF02302">
    <property type="entry name" value="PTS_IIB"/>
    <property type="match status" value="1"/>
</dbReference>
<evidence type="ECO:0000256" key="3">
    <source>
        <dbReference type="ARBA" id="ARBA00022597"/>
    </source>
</evidence>
<dbReference type="KEGG" id="aarg:Aargi30884_21390"/>
<dbReference type="SUPFAM" id="SSF52794">
    <property type="entry name" value="PTS system IIB component-like"/>
    <property type="match status" value="1"/>
</dbReference>
<evidence type="ECO:0000256" key="1">
    <source>
        <dbReference type="ARBA" id="ARBA00022448"/>
    </source>
</evidence>
<evidence type="ECO:0000256" key="5">
    <source>
        <dbReference type="ARBA" id="ARBA00022683"/>
    </source>
</evidence>
<dbReference type="PANTHER" id="PTHR34581">
    <property type="entry name" value="PTS SYSTEM N,N'-DIACETYLCHITOBIOSE-SPECIFIC EIIB COMPONENT"/>
    <property type="match status" value="1"/>
</dbReference>
<accession>A0A6N4TJ33</accession>
<evidence type="ECO:0000256" key="7">
    <source>
        <dbReference type="PROSITE-ProRule" id="PRU00423"/>
    </source>
</evidence>
<evidence type="ECO:0000313" key="9">
    <source>
        <dbReference type="EMBL" id="BBK23236.1"/>
    </source>
</evidence>
<dbReference type="InterPro" id="IPR036095">
    <property type="entry name" value="PTS_EIIB-like_sf"/>
</dbReference>
<keyword evidence="6" id="KW-0418">Kinase</keyword>
<proteinExistence type="predicted"/>
<evidence type="ECO:0000256" key="6">
    <source>
        <dbReference type="ARBA" id="ARBA00022777"/>
    </source>
</evidence>
<dbReference type="InterPro" id="IPR051819">
    <property type="entry name" value="PTS_sugar-specific_EIIB"/>
</dbReference>
<keyword evidence="5" id="KW-0598">Phosphotransferase system</keyword>
<protein>
    <submittedName>
        <fullName evidence="9">PTS sugar transporter subunit IIB</fullName>
    </submittedName>
</protein>
<dbReference type="AlphaFoldDB" id="A0A6N4TJ33"/>
<dbReference type="InterPro" id="IPR013012">
    <property type="entry name" value="PTS_EIIB_3"/>
</dbReference>
<dbReference type="Proteomes" id="UP000464754">
    <property type="component" value="Chromosome"/>
</dbReference>
<evidence type="ECO:0000256" key="2">
    <source>
        <dbReference type="ARBA" id="ARBA00022553"/>
    </source>
</evidence>
<feature type="domain" description="PTS EIIB type-3" evidence="8">
    <location>
        <begin position="1"/>
        <end position="96"/>
    </location>
</feature>
<dbReference type="EMBL" id="AP019695">
    <property type="protein sequence ID" value="BBK23236.1"/>
    <property type="molecule type" value="Genomic_DNA"/>
</dbReference>
<dbReference type="Gene3D" id="3.40.50.2300">
    <property type="match status" value="1"/>
</dbReference>
<dbReference type="GO" id="GO:0016301">
    <property type="term" value="F:kinase activity"/>
    <property type="evidence" value="ECO:0007669"/>
    <property type="project" value="UniProtKB-KW"/>
</dbReference>
<dbReference type="PROSITE" id="PS51100">
    <property type="entry name" value="PTS_EIIB_TYPE_3"/>
    <property type="match status" value="1"/>
</dbReference>
<evidence type="ECO:0000313" key="10">
    <source>
        <dbReference type="Proteomes" id="UP000464754"/>
    </source>
</evidence>
<keyword evidence="10" id="KW-1185">Reference proteome</keyword>